<gene>
    <name evidence="1" type="ORF">BN2614_LOCUS6</name>
</gene>
<proteinExistence type="predicted"/>
<organism evidence="1 2">
    <name type="scientific">Gulo gulo</name>
    <name type="common">Wolverine</name>
    <name type="synonym">Gluton</name>
    <dbReference type="NCBI Taxonomy" id="48420"/>
    <lineage>
        <taxon>Eukaryota</taxon>
        <taxon>Metazoa</taxon>
        <taxon>Chordata</taxon>
        <taxon>Craniata</taxon>
        <taxon>Vertebrata</taxon>
        <taxon>Euteleostomi</taxon>
        <taxon>Mammalia</taxon>
        <taxon>Eutheria</taxon>
        <taxon>Laurasiatheria</taxon>
        <taxon>Carnivora</taxon>
        <taxon>Caniformia</taxon>
        <taxon>Musteloidea</taxon>
        <taxon>Mustelidae</taxon>
        <taxon>Guloninae</taxon>
        <taxon>Gulo</taxon>
    </lineage>
</organism>
<evidence type="ECO:0000313" key="2">
    <source>
        <dbReference type="Proteomes" id="UP000269945"/>
    </source>
</evidence>
<name>A0A9X9LEV2_GULGU</name>
<dbReference type="EMBL" id="CYRY02001670">
    <property type="protein sequence ID" value="VCW66306.1"/>
    <property type="molecule type" value="Genomic_DNA"/>
</dbReference>
<evidence type="ECO:0000313" key="1">
    <source>
        <dbReference type="EMBL" id="VCW66306.1"/>
    </source>
</evidence>
<comment type="caution">
    <text evidence="1">The sequence shown here is derived from an EMBL/GenBank/DDBJ whole genome shotgun (WGS) entry which is preliminary data.</text>
</comment>
<dbReference type="AlphaFoldDB" id="A0A9X9LEV2"/>
<protein>
    <submittedName>
        <fullName evidence="1">Uncharacterized protein</fullName>
    </submittedName>
</protein>
<reference evidence="1 2" key="1">
    <citation type="submission" date="2018-10" db="EMBL/GenBank/DDBJ databases">
        <authorList>
            <person name="Ekblom R."/>
            <person name="Jareborg N."/>
        </authorList>
    </citation>
    <scope>NUCLEOTIDE SEQUENCE [LARGE SCALE GENOMIC DNA]</scope>
    <source>
        <tissue evidence="1">Muscle</tissue>
    </source>
</reference>
<sequence>MPDFIYPRCEIRSFWGLVYKAHRSVAQRSYSSVSCPHFGPSVSSHTPQSTGLHHIAFDHFPQLQDRSTG</sequence>
<keyword evidence="2" id="KW-1185">Reference proteome</keyword>
<dbReference type="Proteomes" id="UP000269945">
    <property type="component" value="Unassembled WGS sequence"/>
</dbReference>
<accession>A0A9X9LEV2</accession>